<accession>A0A6G1BU31</accession>
<evidence type="ECO:0000256" key="1">
    <source>
        <dbReference type="SAM" id="MobiDB-lite"/>
    </source>
</evidence>
<dbReference type="AlphaFoldDB" id="A0A6G1BU31"/>
<dbReference type="EMBL" id="SPHZ02000011">
    <property type="protein sequence ID" value="KAF0891500.1"/>
    <property type="molecule type" value="Genomic_DNA"/>
</dbReference>
<gene>
    <name evidence="2" type="ORF">E2562_009908</name>
</gene>
<comment type="caution">
    <text evidence="2">The sequence shown here is derived from an EMBL/GenBank/DDBJ whole genome shotgun (WGS) entry which is preliminary data.</text>
</comment>
<organism evidence="2 3">
    <name type="scientific">Oryza meyeriana var. granulata</name>
    <dbReference type="NCBI Taxonomy" id="110450"/>
    <lineage>
        <taxon>Eukaryota</taxon>
        <taxon>Viridiplantae</taxon>
        <taxon>Streptophyta</taxon>
        <taxon>Embryophyta</taxon>
        <taxon>Tracheophyta</taxon>
        <taxon>Spermatophyta</taxon>
        <taxon>Magnoliopsida</taxon>
        <taxon>Liliopsida</taxon>
        <taxon>Poales</taxon>
        <taxon>Poaceae</taxon>
        <taxon>BOP clade</taxon>
        <taxon>Oryzoideae</taxon>
        <taxon>Oryzeae</taxon>
        <taxon>Oryzinae</taxon>
        <taxon>Oryza</taxon>
        <taxon>Oryza meyeriana</taxon>
    </lineage>
</organism>
<protein>
    <submittedName>
        <fullName evidence="2">Uncharacterized protein</fullName>
    </submittedName>
</protein>
<proteinExistence type="predicted"/>
<evidence type="ECO:0000313" key="3">
    <source>
        <dbReference type="Proteomes" id="UP000479710"/>
    </source>
</evidence>
<keyword evidence="3" id="KW-1185">Reference proteome</keyword>
<dbReference type="Proteomes" id="UP000479710">
    <property type="component" value="Unassembled WGS sequence"/>
</dbReference>
<sequence>MEPATPTPSTVAGIEFCTPPTDVSTGIDEAPRWYRTVVNTLATMSPILDFDYGDECLMAMEEPTKEKRIGMEYICSEDQLADVD</sequence>
<reference evidence="2 3" key="1">
    <citation type="submission" date="2019-11" db="EMBL/GenBank/DDBJ databases">
        <title>Whole genome sequence of Oryza granulata.</title>
        <authorList>
            <person name="Li W."/>
        </authorList>
    </citation>
    <scope>NUCLEOTIDE SEQUENCE [LARGE SCALE GENOMIC DNA]</scope>
    <source>
        <strain evidence="3">cv. Menghai</strain>
        <tissue evidence="2">Leaf</tissue>
    </source>
</reference>
<feature type="region of interest" description="Disordered" evidence="1">
    <location>
        <begin position="1"/>
        <end position="23"/>
    </location>
</feature>
<evidence type="ECO:0000313" key="2">
    <source>
        <dbReference type="EMBL" id="KAF0891500.1"/>
    </source>
</evidence>
<name>A0A6G1BU31_9ORYZ</name>